<organism evidence="3 4">
    <name type="scientific">Etheostoma spectabile</name>
    <name type="common">orangethroat darter</name>
    <dbReference type="NCBI Taxonomy" id="54343"/>
    <lineage>
        <taxon>Eukaryota</taxon>
        <taxon>Metazoa</taxon>
        <taxon>Chordata</taxon>
        <taxon>Craniata</taxon>
        <taxon>Vertebrata</taxon>
        <taxon>Euteleostomi</taxon>
        <taxon>Actinopterygii</taxon>
        <taxon>Neopterygii</taxon>
        <taxon>Teleostei</taxon>
        <taxon>Neoteleostei</taxon>
        <taxon>Acanthomorphata</taxon>
        <taxon>Eupercaria</taxon>
        <taxon>Perciformes</taxon>
        <taxon>Percoidei</taxon>
        <taxon>Percidae</taxon>
        <taxon>Etheostomatinae</taxon>
        <taxon>Etheostoma</taxon>
    </lineage>
</organism>
<feature type="transmembrane region" description="Helical" evidence="2">
    <location>
        <begin position="45"/>
        <end position="65"/>
    </location>
</feature>
<keyword evidence="2" id="KW-0812">Transmembrane</keyword>
<comment type="caution">
    <text evidence="3">The sequence shown here is derived from an EMBL/GenBank/DDBJ whole genome shotgun (WGS) entry which is preliminary data.</text>
</comment>
<protein>
    <submittedName>
        <fullName evidence="3">Uncharacterized protein</fullName>
    </submittedName>
</protein>
<proteinExistence type="predicted"/>
<keyword evidence="2" id="KW-1133">Transmembrane helix</keyword>
<dbReference type="EMBL" id="VOFY01000005">
    <property type="protein sequence ID" value="KAA8592345.1"/>
    <property type="molecule type" value="Genomic_DNA"/>
</dbReference>
<name>A0A5J5DG83_9PERO</name>
<dbReference type="AlphaFoldDB" id="A0A5J5DG83"/>
<dbReference type="Proteomes" id="UP000327493">
    <property type="component" value="Chromosome 5"/>
</dbReference>
<feature type="non-terminal residue" evidence="3">
    <location>
        <position position="77"/>
    </location>
</feature>
<feature type="compositionally biased region" description="Polar residues" evidence="1">
    <location>
        <begin position="1"/>
        <end position="14"/>
    </location>
</feature>
<accession>A0A5J5DG83</accession>
<evidence type="ECO:0000313" key="4">
    <source>
        <dbReference type="Proteomes" id="UP000327493"/>
    </source>
</evidence>
<sequence length="77" mass="8325">MYAKGKSSNVPSDSQARENAAGDQRVGETEGNSRLRGRKRRGESAGLREFAGSLVYIVVVLTSGWNPTDTGLWQLAN</sequence>
<evidence type="ECO:0000313" key="3">
    <source>
        <dbReference type="EMBL" id="KAA8592345.1"/>
    </source>
</evidence>
<evidence type="ECO:0000256" key="1">
    <source>
        <dbReference type="SAM" id="MobiDB-lite"/>
    </source>
</evidence>
<gene>
    <name evidence="3" type="ORF">FQN60_017800</name>
</gene>
<keyword evidence="4" id="KW-1185">Reference proteome</keyword>
<feature type="region of interest" description="Disordered" evidence="1">
    <location>
        <begin position="1"/>
        <end position="43"/>
    </location>
</feature>
<reference evidence="3 4" key="1">
    <citation type="submission" date="2019-08" db="EMBL/GenBank/DDBJ databases">
        <title>A chromosome-level genome assembly, high-density linkage maps, and genome scans reveal the genomic architecture of hybrid incompatibilities underlying speciation via character displacement in darters (Percidae: Etheostominae).</title>
        <authorList>
            <person name="Moran R.L."/>
            <person name="Catchen J.M."/>
            <person name="Fuller R.C."/>
        </authorList>
    </citation>
    <scope>NUCLEOTIDE SEQUENCE [LARGE SCALE GENOMIC DNA]</scope>
    <source>
        <strain evidence="3">EspeVRDwgs_2016</strain>
        <tissue evidence="3">Muscle</tissue>
    </source>
</reference>
<keyword evidence="2" id="KW-0472">Membrane</keyword>
<evidence type="ECO:0000256" key="2">
    <source>
        <dbReference type="SAM" id="Phobius"/>
    </source>
</evidence>